<reference evidence="1 2" key="1">
    <citation type="submission" date="2022-04" db="EMBL/GenBank/DDBJ databases">
        <title>Chromosome-level reference genomes for two strains of Caenorhabditis briggsae: an improved platform for comparative genomics.</title>
        <authorList>
            <person name="Stevens L."/>
            <person name="Andersen E."/>
        </authorList>
    </citation>
    <scope>NUCLEOTIDE SEQUENCE [LARGE SCALE GENOMIC DNA]</scope>
    <source>
        <strain evidence="1">VX34</strain>
        <tissue evidence="1">Whole-organism</tissue>
    </source>
</reference>
<organism evidence="1 2">
    <name type="scientific">Caenorhabditis briggsae</name>
    <dbReference type="NCBI Taxonomy" id="6238"/>
    <lineage>
        <taxon>Eukaryota</taxon>
        <taxon>Metazoa</taxon>
        <taxon>Ecdysozoa</taxon>
        <taxon>Nematoda</taxon>
        <taxon>Chromadorea</taxon>
        <taxon>Rhabditida</taxon>
        <taxon>Rhabditina</taxon>
        <taxon>Rhabditomorpha</taxon>
        <taxon>Rhabditoidea</taxon>
        <taxon>Rhabditidae</taxon>
        <taxon>Peloderinae</taxon>
        <taxon>Caenorhabditis</taxon>
    </lineage>
</organism>
<dbReference type="EMBL" id="CP092625">
    <property type="protein sequence ID" value="UMM41626.1"/>
    <property type="molecule type" value="Genomic_DNA"/>
</dbReference>
<proteinExistence type="predicted"/>
<evidence type="ECO:0000313" key="1">
    <source>
        <dbReference type="EMBL" id="UMM41626.1"/>
    </source>
</evidence>
<gene>
    <name evidence="1" type="ORF">L5515_017804</name>
</gene>
<sequence length="243" mass="26370">MSDSPKEFVRVRVRSTFELADPLCELPPDPDCKILSPNTIRQKQKEIDDLLKNAKCEDGMSMDSIATYIPSKATLKKREEEAKAVAAAAEEERLAKIAAQIAYHEAAIASLKRGSIEEVQLDKELEELSITRPTSVFAEDRVINSEQHTRSNWASRNSSDSITMVTSPTIGALAAAPPAMGALMGAPPGVGAMVVAALQPGQAQVKLMEGGEADDSSLSDDFQIVHDEFKQADVMEKACKKQR</sequence>
<dbReference type="Proteomes" id="UP000829354">
    <property type="component" value="Chromosome X"/>
</dbReference>
<evidence type="ECO:0000313" key="2">
    <source>
        <dbReference type="Proteomes" id="UP000829354"/>
    </source>
</evidence>
<keyword evidence="2" id="KW-1185">Reference proteome</keyword>
<dbReference type="AlphaFoldDB" id="A0AAE9JS18"/>
<name>A0AAE9JS18_CAEBR</name>
<accession>A0AAE9JS18</accession>
<protein>
    <submittedName>
        <fullName evidence="1">Uncharacterized protein</fullName>
    </submittedName>
</protein>